<gene>
    <name evidence="1" type="ORF">Bca52824_029152</name>
</gene>
<evidence type="ECO:0000313" key="1">
    <source>
        <dbReference type="EMBL" id="KAG2309404.1"/>
    </source>
</evidence>
<accession>A0A8X7VDN6</accession>
<sequence>MNKLGLEAYAKQVGFVEQVPQVQEEEEGFEAYAKRVETMMLQGYHGDATQQREIYYLPPSDMMRWPNQVQEEEEEEEEAGMFCFAGEDGDATGQEQKNTPPFMFLPLLLDYLAM</sequence>
<evidence type="ECO:0000313" key="2">
    <source>
        <dbReference type="Proteomes" id="UP000886595"/>
    </source>
</evidence>
<dbReference type="EMBL" id="JAAMPC010000006">
    <property type="protein sequence ID" value="KAG2309404.1"/>
    <property type="molecule type" value="Genomic_DNA"/>
</dbReference>
<keyword evidence="2" id="KW-1185">Reference proteome</keyword>
<dbReference type="Proteomes" id="UP000886595">
    <property type="component" value="Unassembled WGS sequence"/>
</dbReference>
<name>A0A8X7VDN6_BRACI</name>
<protein>
    <submittedName>
        <fullName evidence="1">Uncharacterized protein</fullName>
    </submittedName>
</protein>
<comment type="caution">
    <text evidence="1">The sequence shown here is derived from an EMBL/GenBank/DDBJ whole genome shotgun (WGS) entry which is preliminary data.</text>
</comment>
<reference evidence="1 2" key="1">
    <citation type="submission" date="2020-02" db="EMBL/GenBank/DDBJ databases">
        <authorList>
            <person name="Ma Q."/>
            <person name="Huang Y."/>
            <person name="Song X."/>
            <person name="Pei D."/>
        </authorList>
    </citation>
    <scope>NUCLEOTIDE SEQUENCE [LARGE SCALE GENOMIC DNA]</scope>
    <source>
        <strain evidence="1">Sxm20200214</strain>
        <tissue evidence="1">Leaf</tissue>
    </source>
</reference>
<proteinExistence type="predicted"/>
<dbReference type="AlphaFoldDB" id="A0A8X7VDN6"/>
<organism evidence="1 2">
    <name type="scientific">Brassica carinata</name>
    <name type="common">Ethiopian mustard</name>
    <name type="synonym">Abyssinian cabbage</name>
    <dbReference type="NCBI Taxonomy" id="52824"/>
    <lineage>
        <taxon>Eukaryota</taxon>
        <taxon>Viridiplantae</taxon>
        <taxon>Streptophyta</taxon>
        <taxon>Embryophyta</taxon>
        <taxon>Tracheophyta</taxon>
        <taxon>Spermatophyta</taxon>
        <taxon>Magnoliopsida</taxon>
        <taxon>eudicotyledons</taxon>
        <taxon>Gunneridae</taxon>
        <taxon>Pentapetalae</taxon>
        <taxon>rosids</taxon>
        <taxon>malvids</taxon>
        <taxon>Brassicales</taxon>
        <taxon>Brassicaceae</taxon>
        <taxon>Brassiceae</taxon>
        <taxon>Brassica</taxon>
    </lineage>
</organism>